<dbReference type="Pfam" id="PF13568">
    <property type="entry name" value="OMP_b-brl_2"/>
    <property type="match status" value="1"/>
</dbReference>
<gene>
    <name evidence="3" type="ORF">C5O23_11160</name>
</gene>
<evidence type="ECO:0000256" key="1">
    <source>
        <dbReference type="SAM" id="SignalP"/>
    </source>
</evidence>
<dbReference type="InterPro" id="IPR025665">
    <property type="entry name" value="Beta-barrel_OMP_2"/>
</dbReference>
<dbReference type="SUPFAM" id="SSF56925">
    <property type="entry name" value="OMPA-like"/>
    <property type="match status" value="1"/>
</dbReference>
<evidence type="ECO:0000259" key="2">
    <source>
        <dbReference type="Pfam" id="PF13568"/>
    </source>
</evidence>
<comment type="caution">
    <text evidence="3">The sequence shown here is derived from an EMBL/GenBank/DDBJ whole genome shotgun (WGS) entry which is preliminary data.</text>
</comment>
<evidence type="ECO:0000313" key="3">
    <source>
        <dbReference type="EMBL" id="PWB00975.1"/>
    </source>
</evidence>
<feature type="chain" id="PRO_5016020660" evidence="1">
    <location>
        <begin position="21"/>
        <end position="230"/>
    </location>
</feature>
<feature type="signal peptide" evidence="1">
    <location>
        <begin position="1"/>
        <end position="20"/>
    </location>
</feature>
<reference evidence="4" key="1">
    <citation type="submission" date="2018-02" db="EMBL/GenBank/DDBJ databases">
        <authorList>
            <person name="Clavel T."/>
            <person name="Strowig T."/>
        </authorList>
    </citation>
    <scope>NUCLEOTIDE SEQUENCE [LARGE SCALE GENOMIC DNA]</scope>
    <source>
        <strain evidence="4">DSM 103720</strain>
    </source>
</reference>
<evidence type="ECO:0000313" key="4">
    <source>
        <dbReference type="Proteomes" id="UP000244905"/>
    </source>
</evidence>
<feature type="domain" description="Outer membrane protein beta-barrel" evidence="2">
    <location>
        <begin position="20"/>
        <end position="203"/>
    </location>
</feature>
<dbReference type="EMBL" id="PUEC01000028">
    <property type="protein sequence ID" value="PWB00975.1"/>
    <property type="molecule type" value="Genomic_DNA"/>
</dbReference>
<dbReference type="AlphaFoldDB" id="A0A2V1IMS2"/>
<keyword evidence="1" id="KW-0732">Signal</keyword>
<sequence length="230" mass="25874">MIAGRVLVALALLLPVSVMAQREYSPNFSIGGKAGATLSRMSFSPEVHQKFTQGLTMGLACRYTEEKIFGLIGEINVTQRGWAEDFAKDEAPEFSYSRTLTYVSIPVMTHIYFGSQKFRGFFNLGPEVGFLLGSSIDANFDYDNYKNIPNFPQGSRTNEQLAMAVDRKFDYGIVGGAGMEIVIKRRHSIMLEGRYYFGLGNIFKDSKRDFFAASRNNSIEISLKYMIRVK</sequence>
<dbReference type="InterPro" id="IPR011250">
    <property type="entry name" value="OMP/PagP_B-barrel"/>
</dbReference>
<organism evidence="3 4">
    <name type="scientific">Duncaniella muris</name>
    <dbReference type="NCBI Taxonomy" id="2094150"/>
    <lineage>
        <taxon>Bacteria</taxon>
        <taxon>Pseudomonadati</taxon>
        <taxon>Bacteroidota</taxon>
        <taxon>Bacteroidia</taxon>
        <taxon>Bacteroidales</taxon>
        <taxon>Muribaculaceae</taxon>
        <taxon>Duncaniella</taxon>
    </lineage>
</organism>
<proteinExistence type="predicted"/>
<name>A0A2V1IMS2_9BACT</name>
<accession>A0A2V1IMS2</accession>
<dbReference type="Proteomes" id="UP000244905">
    <property type="component" value="Unassembled WGS sequence"/>
</dbReference>
<keyword evidence="4" id="KW-1185">Reference proteome</keyword>
<protein>
    <submittedName>
        <fullName evidence="3">PorT family protein</fullName>
    </submittedName>
</protein>